<protein>
    <recommendedName>
        <fullName evidence="4">Signal peptidase I</fullName>
    </recommendedName>
</protein>
<keyword evidence="1" id="KW-0472">Membrane</keyword>
<proteinExistence type="predicted"/>
<evidence type="ECO:0000256" key="1">
    <source>
        <dbReference type="SAM" id="Phobius"/>
    </source>
</evidence>
<name>A0ABV1GGF9_9FIRM</name>
<reference evidence="2 3" key="1">
    <citation type="submission" date="2024-03" db="EMBL/GenBank/DDBJ databases">
        <title>Human intestinal bacterial collection.</title>
        <authorList>
            <person name="Pauvert C."/>
            <person name="Hitch T.C.A."/>
            <person name="Clavel T."/>
        </authorList>
    </citation>
    <scope>NUCLEOTIDE SEQUENCE [LARGE SCALE GENOMIC DNA]</scope>
    <source>
        <strain evidence="2 3">CLA-JM-H11</strain>
    </source>
</reference>
<evidence type="ECO:0000313" key="2">
    <source>
        <dbReference type="EMBL" id="MEQ2520648.1"/>
    </source>
</evidence>
<dbReference type="CDD" id="cd06530">
    <property type="entry name" value="S26_SPase_I"/>
    <property type="match status" value="1"/>
</dbReference>
<feature type="transmembrane region" description="Helical" evidence="1">
    <location>
        <begin position="7"/>
        <end position="27"/>
    </location>
</feature>
<accession>A0ABV1GGF9</accession>
<keyword evidence="1" id="KW-1133">Transmembrane helix</keyword>
<comment type="caution">
    <text evidence="2">The sequence shown here is derived from an EMBL/GenBank/DDBJ whole genome shotgun (WGS) entry which is preliminary data.</text>
</comment>
<dbReference type="InterPro" id="IPR019533">
    <property type="entry name" value="Peptidase_S26"/>
</dbReference>
<organism evidence="2 3">
    <name type="scientific">Ruthenibacterium intestinale</name>
    <dbReference type="NCBI Taxonomy" id="3133163"/>
    <lineage>
        <taxon>Bacteria</taxon>
        <taxon>Bacillati</taxon>
        <taxon>Bacillota</taxon>
        <taxon>Clostridia</taxon>
        <taxon>Eubacteriales</taxon>
        <taxon>Oscillospiraceae</taxon>
        <taxon>Ruthenibacterium</taxon>
    </lineage>
</organism>
<keyword evidence="1" id="KW-0812">Transmembrane</keyword>
<evidence type="ECO:0000313" key="3">
    <source>
        <dbReference type="Proteomes" id="UP001477672"/>
    </source>
</evidence>
<evidence type="ECO:0008006" key="4">
    <source>
        <dbReference type="Google" id="ProtNLM"/>
    </source>
</evidence>
<gene>
    <name evidence="2" type="ORF">WMO24_09435</name>
</gene>
<keyword evidence="3" id="KW-1185">Reference proteome</keyword>
<dbReference type="RefSeq" id="WP_349216194.1">
    <property type="nucleotide sequence ID" value="NZ_JBBMFA010000094.1"/>
</dbReference>
<dbReference type="EMBL" id="JBBMFA010000094">
    <property type="protein sequence ID" value="MEQ2520648.1"/>
    <property type="molecule type" value="Genomic_DNA"/>
</dbReference>
<sequence>MAERIRAAVFWLLMGVLALCIGTYLLFPQQVGRLLPFRCYVVLSQSMEPTIPTFSLVLVRQVSPDASLTLEPEQIITFRANRFGEQITETHRFSHTEWDGELGQLLYRTHPEHTTDLDGYETVRSDILGTYVTHIPFLGKVVLFLKSPWALVLLGEEVVIFLVNRLVRARWEEQEAAPV</sequence>
<dbReference type="Proteomes" id="UP001477672">
    <property type="component" value="Unassembled WGS sequence"/>
</dbReference>